<feature type="domain" description="Thiamine pyrophosphate enzyme TPP-binding" evidence="6">
    <location>
        <begin position="411"/>
        <end position="552"/>
    </location>
</feature>
<dbReference type="RefSeq" id="WP_231042995.1">
    <property type="nucleotide sequence ID" value="NZ_CP106881.1"/>
</dbReference>
<proteinExistence type="inferred from homology"/>
<protein>
    <submittedName>
        <fullName evidence="8">Thiamine pyrophosphate-binding protein</fullName>
    </submittedName>
</protein>
<evidence type="ECO:0000313" key="9">
    <source>
        <dbReference type="Proteomes" id="UP001162800"/>
    </source>
</evidence>
<dbReference type="InterPro" id="IPR011766">
    <property type="entry name" value="TPP_enzyme_TPP-bd"/>
</dbReference>
<dbReference type="CDD" id="cd00568">
    <property type="entry name" value="TPP_enzymes"/>
    <property type="match status" value="1"/>
</dbReference>
<dbReference type="InterPro" id="IPR012001">
    <property type="entry name" value="Thiamin_PyroP_enz_TPP-bd_dom"/>
</dbReference>
<dbReference type="Gene3D" id="3.40.50.970">
    <property type="match status" value="2"/>
</dbReference>
<comment type="similarity">
    <text evidence="2 4">Belongs to the TPP enzyme family.</text>
</comment>
<keyword evidence="3 4" id="KW-0786">Thiamine pyrophosphate</keyword>
<dbReference type="InterPro" id="IPR012000">
    <property type="entry name" value="Thiamin_PyroP_enz_cen_dom"/>
</dbReference>
<evidence type="ECO:0000256" key="4">
    <source>
        <dbReference type="RuleBase" id="RU362132"/>
    </source>
</evidence>
<keyword evidence="9" id="KW-1185">Reference proteome</keyword>
<dbReference type="InterPro" id="IPR029061">
    <property type="entry name" value="THDP-binding"/>
</dbReference>
<evidence type="ECO:0000256" key="1">
    <source>
        <dbReference type="ARBA" id="ARBA00001964"/>
    </source>
</evidence>
<dbReference type="SUPFAM" id="SSF52467">
    <property type="entry name" value="DHS-like NAD/FAD-binding domain"/>
    <property type="match status" value="1"/>
</dbReference>
<evidence type="ECO:0000259" key="6">
    <source>
        <dbReference type="Pfam" id="PF02775"/>
    </source>
</evidence>
<dbReference type="EMBL" id="CP106881">
    <property type="protein sequence ID" value="UYG53113.1"/>
    <property type="molecule type" value="Genomic_DNA"/>
</dbReference>
<dbReference type="InterPro" id="IPR000399">
    <property type="entry name" value="TPP-bd_CS"/>
</dbReference>
<gene>
    <name evidence="8" type="ORF">M9799_07835</name>
</gene>
<dbReference type="Gene3D" id="3.40.50.1220">
    <property type="entry name" value="TPP-binding domain"/>
    <property type="match status" value="1"/>
</dbReference>
<dbReference type="PROSITE" id="PS00187">
    <property type="entry name" value="TPP_ENZYMES"/>
    <property type="match status" value="1"/>
</dbReference>
<sequence length="581" mass="60839">MSIQRSLKNSRPSPELIAAVLEEAGIGAVFGISGGHTGRIFGALEQRQQSIRTVLVREESLAAVMAEVYGRLTRKPGVVLGQGPWVLGNGLVGTIEARLSSSPMLLLTDFSDTPPFGLHAPYQSGTGEYGNWDARQAFGGLVKQVFAVHEPASAVHATQLAVKHALSGQPGPVAVIFGLQALTGEVGPQSEPRLYPTHHYLPPPAAAADPRTVAQAAAALRAARRPVIVAGNGVRLAAAYEALQRFAERSGVPVVTTPSGKGVLAETHDLALGVFGTFGTDGANACVAEADLVLVVGSKLTASDTVRENPLLLDPERQVFVQIDVETRNASWTFPAEHVLLGDAGAVLDQLGEALGGMPAFAGQQRVAGHRARHGHFNAPAYQSDAAPLMPQRIIAEMHAHLPEDAIVTCDAGENRIFMTHCYQTRSAGAFLQAAGAGPMGYGIPAALAAKLVHPERAVVAVVGDGGFAMTMNGLMTAVEQSLPIVVIIFNNQALGWSLHSRGPFATTLGDFDHAAIARGMGCEGVRVHEPSQLGPALQAALASGRPTVIDVMTSLELRFDQLTSPLSAVVESREPQGDAQ</sequence>
<dbReference type="InterPro" id="IPR029035">
    <property type="entry name" value="DHS-like_NAD/FAD-binding_dom"/>
</dbReference>
<evidence type="ECO:0000259" key="5">
    <source>
        <dbReference type="Pfam" id="PF00205"/>
    </source>
</evidence>
<dbReference type="Pfam" id="PF00205">
    <property type="entry name" value="TPP_enzyme_M"/>
    <property type="match status" value="1"/>
</dbReference>
<dbReference type="PANTHER" id="PTHR18968:SF13">
    <property type="entry name" value="ACETOLACTATE SYNTHASE CATALYTIC SUBUNIT, MITOCHONDRIAL"/>
    <property type="match status" value="1"/>
</dbReference>
<comment type="cofactor">
    <cofactor evidence="1">
        <name>thiamine diphosphate</name>
        <dbReference type="ChEBI" id="CHEBI:58937"/>
    </cofactor>
</comment>
<dbReference type="Proteomes" id="UP001162800">
    <property type="component" value="Chromosome"/>
</dbReference>
<reference evidence="8" key="1">
    <citation type="submission" date="2022-09" db="EMBL/GenBank/DDBJ databases">
        <title>The complete genome of Acidovorax sp. 5MLIR.</title>
        <authorList>
            <person name="Liu L."/>
            <person name="Yue J."/>
            <person name="Yang F."/>
            <person name="Yuan J."/>
            <person name="Li L."/>
        </authorList>
    </citation>
    <scope>NUCLEOTIDE SEQUENCE</scope>
    <source>
        <strain evidence="8">5MLIR</strain>
    </source>
</reference>
<organism evidence="8 9">
    <name type="scientific">Comamonas endophytica</name>
    <dbReference type="NCBI Taxonomy" id="2949090"/>
    <lineage>
        <taxon>Bacteria</taxon>
        <taxon>Pseudomonadati</taxon>
        <taxon>Pseudomonadota</taxon>
        <taxon>Betaproteobacteria</taxon>
        <taxon>Burkholderiales</taxon>
        <taxon>Comamonadaceae</taxon>
        <taxon>Comamonas</taxon>
    </lineage>
</organism>
<dbReference type="PANTHER" id="PTHR18968">
    <property type="entry name" value="THIAMINE PYROPHOSPHATE ENZYMES"/>
    <property type="match status" value="1"/>
</dbReference>
<dbReference type="InterPro" id="IPR045229">
    <property type="entry name" value="TPP_enz"/>
</dbReference>
<dbReference type="Pfam" id="PF02775">
    <property type="entry name" value="TPP_enzyme_C"/>
    <property type="match status" value="1"/>
</dbReference>
<evidence type="ECO:0000313" key="8">
    <source>
        <dbReference type="EMBL" id="UYG53113.1"/>
    </source>
</evidence>
<feature type="domain" description="Thiamine pyrophosphate enzyme central" evidence="5">
    <location>
        <begin position="213"/>
        <end position="351"/>
    </location>
</feature>
<evidence type="ECO:0000256" key="3">
    <source>
        <dbReference type="ARBA" id="ARBA00023052"/>
    </source>
</evidence>
<evidence type="ECO:0000256" key="2">
    <source>
        <dbReference type="ARBA" id="ARBA00007812"/>
    </source>
</evidence>
<name>A0ABY6GDF7_9BURK</name>
<accession>A0ABY6GDF7</accession>
<dbReference type="Pfam" id="PF02776">
    <property type="entry name" value="TPP_enzyme_N"/>
    <property type="match status" value="1"/>
</dbReference>
<evidence type="ECO:0000259" key="7">
    <source>
        <dbReference type="Pfam" id="PF02776"/>
    </source>
</evidence>
<dbReference type="SUPFAM" id="SSF52518">
    <property type="entry name" value="Thiamin diphosphate-binding fold (THDP-binding)"/>
    <property type="match status" value="2"/>
</dbReference>
<dbReference type="CDD" id="cd07035">
    <property type="entry name" value="TPP_PYR_POX_like"/>
    <property type="match status" value="1"/>
</dbReference>
<feature type="domain" description="Thiamine pyrophosphate enzyme N-terminal TPP-binding" evidence="7">
    <location>
        <begin position="15"/>
        <end position="109"/>
    </location>
</feature>